<keyword evidence="2 7" id="KW-0963">Cytoplasm</keyword>
<dbReference type="PANTHER" id="PTHR34701:SF1">
    <property type="entry name" value="TRANSCRIPTIONAL REGULATOR MRAZ"/>
    <property type="match status" value="1"/>
</dbReference>
<evidence type="ECO:0000256" key="6">
    <source>
        <dbReference type="ARBA" id="ARBA00023163"/>
    </source>
</evidence>
<dbReference type="GO" id="GO:0003700">
    <property type="term" value="F:DNA-binding transcription factor activity"/>
    <property type="evidence" value="ECO:0007669"/>
    <property type="project" value="UniProtKB-UniRule"/>
</dbReference>
<dbReference type="Gene3D" id="3.40.1550.20">
    <property type="entry name" value="Transcriptional regulator MraZ domain"/>
    <property type="match status" value="1"/>
</dbReference>
<evidence type="ECO:0000313" key="10">
    <source>
        <dbReference type="Proteomes" id="UP000037660"/>
    </source>
</evidence>
<dbReference type="GO" id="GO:0005737">
    <property type="term" value="C:cytoplasm"/>
    <property type="evidence" value="ECO:0007669"/>
    <property type="project" value="UniProtKB-UniRule"/>
</dbReference>
<dbReference type="GO" id="GO:0051301">
    <property type="term" value="P:cell division"/>
    <property type="evidence" value="ECO:0007669"/>
    <property type="project" value="UniProtKB-KW"/>
</dbReference>
<name>A0A0K8P3F2_PISS1</name>
<dbReference type="InterPro" id="IPR003444">
    <property type="entry name" value="MraZ"/>
</dbReference>
<reference evidence="10" key="1">
    <citation type="submission" date="2015-07" db="EMBL/GenBank/DDBJ databases">
        <title>Discovery of a poly(ethylene terephthalate assimilation.</title>
        <authorList>
            <person name="Yoshida S."/>
            <person name="Hiraga K."/>
            <person name="Takehana T."/>
            <person name="Taniguchi I."/>
            <person name="Yamaji H."/>
            <person name="Maeda Y."/>
            <person name="Toyohara K."/>
            <person name="Miyamoto K."/>
            <person name="Kimura Y."/>
            <person name="Oda K."/>
        </authorList>
    </citation>
    <scope>NUCLEOTIDE SEQUENCE [LARGE SCALE GENOMIC DNA]</scope>
    <source>
        <strain evidence="10">NBRC 110686 / TISTR 2288 / 201-F6</strain>
    </source>
</reference>
<keyword evidence="5 7" id="KW-0238">DNA-binding</keyword>
<keyword evidence="9" id="KW-0131">Cell cycle</keyword>
<feature type="domain" description="SpoVT-AbrB" evidence="8">
    <location>
        <begin position="81"/>
        <end position="124"/>
    </location>
</feature>
<dbReference type="STRING" id="1547922.ISF6_2949"/>
<organism evidence="9 10">
    <name type="scientific">Piscinibacter sakaiensis</name>
    <name type="common">Ideonella sakaiensis</name>
    <dbReference type="NCBI Taxonomy" id="1547922"/>
    <lineage>
        <taxon>Bacteria</taxon>
        <taxon>Pseudomonadati</taxon>
        <taxon>Pseudomonadota</taxon>
        <taxon>Betaproteobacteria</taxon>
        <taxon>Burkholderiales</taxon>
        <taxon>Sphaerotilaceae</taxon>
        <taxon>Piscinibacter</taxon>
    </lineage>
</organism>
<evidence type="ECO:0000259" key="8">
    <source>
        <dbReference type="PROSITE" id="PS51740"/>
    </source>
</evidence>
<comment type="similarity">
    <text evidence="7">Belongs to the MraZ family.</text>
</comment>
<keyword evidence="4 7" id="KW-0805">Transcription regulation</keyword>
<reference evidence="9 10" key="2">
    <citation type="journal article" date="2016" name="Science">
        <title>A bacterium that degrades and assimilates poly(ethylene terephthalate).</title>
        <authorList>
            <person name="Yoshida S."/>
            <person name="Hiraga K."/>
            <person name="Takehana T."/>
            <person name="Taniguchi I."/>
            <person name="Yamaji H."/>
            <person name="Maeda Y."/>
            <person name="Toyohara K."/>
            <person name="Miyamoto K."/>
            <person name="Kimura Y."/>
            <person name="Oda K."/>
        </authorList>
    </citation>
    <scope>NUCLEOTIDE SEQUENCE [LARGE SCALE GENOMIC DNA]</scope>
    <source>
        <strain evidence="10">NBRC 110686 / TISTR 2288 / 201-F6</strain>
    </source>
</reference>
<dbReference type="InterPro" id="IPR035644">
    <property type="entry name" value="MraZ_C"/>
</dbReference>
<dbReference type="InterPro" id="IPR035642">
    <property type="entry name" value="MraZ_N"/>
</dbReference>
<dbReference type="Pfam" id="PF02381">
    <property type="entry name" value="MraZ"/>
    <property type="match status" value="2"/>
</dbReference>
<dbReference type="NCBIfam" id="TIGR00242">
    <property type="entry name" value="division/cell wall cluster transcriptional repressor MraZ"/>
    <property type="match status" value="1"/>
</dbReference>
<dbReference type="GO" id="GO:0000976">
    <property type="term" value="F:transcription cis-regulatory region binding"/>
    <property type="evidence" value="ECO:0007669"/>
    <property type="project" value="TreeGrafter"/>
</dbReference>
<dbReference type="InterPro" id="IPR007159">
    <property type="entry name" value="SpoVT-AbrB_dom"/>
</dbReference>
<dbReference type="CDD" id="cd16320">
    <property type="entry name" value="MraZ_N"/>
    <property type="match status" value="1"/>
</dbReference>
<comment type="subcellular location">
    <subcellularLocation>
        <location evidence="7">Cytoplasm</location>
        <location evidence="7">Nucleoid</location>
    </subcellularLocation>
</comment>
<evidence type="ECO:0000256" key="5">
    <source>
        <dbReference type="ARBA" id="ARBA00023125"/>
    </source>
</evidence>
<protein>
    <recommendedName>
        <fullName evidence="1 7">Transcriptional regulator MraZ</fullName>
    </recommendedName>
</protein>
<dbReference type="InterPro" id="IPR037914">
    <property type="entry name" value="SpoVT-AbrB_sf"/>
</dbReference>
<dbReference type="InterPro" id="IPR038619">
    <property type="entry name" value="MraZ_sf"/>
</dbReference>
<evidence type="ECO:0000313" key="9">
    <source>
        <dbReference type="EMBL" id="GAP37094.1"/>
    </source>
</evidence>
<feature type="domain" description="SpoVT-AbrB" evidence="8">
    <location>
        <begin position="9"/>
        <end position="55"/>
    </location>
</feature>
<dbReference type="EMBL" id="BBYR01000042">
    <property type="protein sequence ID" value="GAP37094.1"/>
    <property type="molecule type" value="Genomic_DNA"/>
</dbReference>
<gene>
    <name evidence="7" type="primary">mraZ</name>
    <name evidence="9" type="ORF">ISF6_2949</name>
</gene>
<dbReference type="HAMAP" id="MF_01008">
    <property type="entry name" value="MraZ"/>
    <property type="match status" value="1"/>
</dbReference>
<dbReference type="GO" id="GO:2000143">
    <property type="term" value="P:negative regulation of DNA-templated transcription initiation"/>
    <property type="evidence" value="ECO:0007669"/>
    <property type="project" value="TreeGrafter"/>
</dbReference>
<comment type="caution">
    <text evidence="9">The sequence shown here is derived from an EMBL/GenBank/DDBJ whole genome shotgun (WGS) entry which is preliminary data.</text>
</comment>
<keyword evidence="9" id="KW-0132">Cell division</keyword>
<keyword evidence="3" id="KW-0677">Repeat</keyword>
<dbReference type="SUPFAM" id="SSF89447">
    <property type="entry name" value="AbrB/MazE/MraZ-like"/>
    <property type="match status" value="1"/>
</dbReference>
<comment type="subunit">
    <text evidence="7">Forms oligomers.</text>
</comment>
<evidence type="ECO:0000256" key="3">
    <source>
        <dbReference type="ARBA" id="ARBA00022737"/>
    </source>
</evidence>
<evidence type="ECO:0000256" key="4">
    <source>
        <dbReference type="ARBA" id="ARBA00023015"/>
    </source>
</evidence>
<dbReference type="AlphaFoldDB" id="A0A0K8P3F2"/>
<evidence type="ECO:0000256" key="2">
    <source>
        <dbReference type="ARBA" id="ARBA00022490"/>
    </source>
</evidence>
<evidence type="ECO:0000256" key="7">
    <source>
        <dbReference type="HAMAP-Rule" id="MF_01008"/>
    </source>
</evidence>
<keyword evidence="10" id="KW-1185">Reference proteome</keyword>
<dbReference type="CDD" id="cd16321">
    <property type="entry name" value="MraZ_C"/>
    <property type="match status" value="1"/>
</dbReference>
<evidence type="ECO:0000256" key="1">
    <source>
        <dbReference type="ARBA" id="ARBA00013860"/>
    </source>
</evidence>
<proteinExistence type="inferred from homology"/>
<dbReference type="Proteomes" id="UP000037660">
    <property type="component" value="Unassembled WGS sequence"/>
</dbReference>
<dbReference type="PANTHER" id="PTHR34701">
    <property type="entry name" value="TRANSCRIPTIONAL REGULATOR MRAZ"/>
    <property type="match status" value="1"/>
</dbReference>
<keyword evidence="6 7" id="KW-0804">Transcription</keyword>
<dbReference type="PROSITE" id="PS51740">
    <property type="entry name" value="SPOVT_ABRB"/>
    <property type="match status" value="2"/>
</dbReference>
<dbReference type="InterPro" id="IPR020603">
    <property type="entry name" value="MraZ_dom"/>
</dbReference>
<sequence length="146" mass="16108">MGNIVFQGASALTLDGKGRIVMPARHREVLGAICQNQLTITKHPDGALAIFPRPTWELFRERVAALPMSAANWRRVFLGNAMDVEIDGASRLLISPELRRSAGLDKDVMLLGVGNHFELWDAARHAENEAETMQSPLPASLQDFSF</sequence>
<dbReference type="GO" id="GO:0009295">
    <property type="term" value="C:nucleoid"/>
    <property type="evidence" value="ECO:0007669"/>
    <property type="project" value="UniProtKB-SubCell"/>
</dbReference>
<accession>A0A0K8P3F2</accession>